<feature type="transmembrane region" description="Helical" evidence="1">
    <location>
        <begin position="12"/>
        <end position="33"/>
    </location>
</feature>
<keyword evidence="3" id="KW-1185">Reference proteome</keyword>
<keyword evidence="1" id="KW-0812">Transmembrane</keyword>
<comment type="caution">
    <text evidence="2">The sequence shown here is derived from an EMBL/GenBank/DDBJ whole genome shotgun (WGS) entry which is preliminary data.</text>
</comment>
<dbReference type="RefSeq" id="WP_377255617.1">
    <property type="nucleotide sequence ID" value="NZ_JBHLUH010000059.1"/>
</dbReference>
<evidence type="ECO:0000313" key="3">
    <source>
        <dbReference type="Proteomes" id="UP001589867"/>
    </source>
</evidence>
<sequence>MPNDHGSVAVEVALGIPILVLVLLIAAAGLTMARAALDVDTTAAAAARAASLTRDPASAHAAAQHSAAANLAARCDHLTVTVDTSRFARGGSVTVTVACTVAARRLTGTGITGRTTHVATATSPVDFYRGFSLGFTNSEVLAGKDRIGGVQ</sequence>
<keyword evidence="1" id="KW-0472">Membrane</keyword>
<name>A0ABV6MA57_9ACTN</name>
<proteinExistence type="predicted"/>
<dbReference type="Proteomes" id="UP001589867">
    <property type="component" value="Unassembled WGS sequence"/>
</dbReference>
<gene>
    <name evidence="2" type="ORF">ACFFIA_27255</name>
</gene>
<dbReference type="EMBL" id="JBHLUH010000059">
    <property type="protein sequence ID" value="MFC0531347.1"/>
    <property type="molecule type" value="Genomic_DNA"/>
</dbReference>
<reference evidence="2 3" key="1">
    <citation type="submission" date="2024-09" db="EMBL/GenBank/DDBJ databases">
        <authorList>
            <person name="Sun Q."/>
            <person name="Mori K."/>
        </authorList>
    </citation>
    <scope>NUCLEOTIDE SEQUENCE [LARGE SCALE GENOMIC DNA]</scope>
    <source>
        <strain evidence="2 3">TBRC 3947</strain>
    </source>
</reference>
<organism evidence="2 3">
    <name type="scientific">Phytohabitans kaempferiae</name>
    <dbReference type="NCBI Taxonomy" id="1620943"/>
    <lineage>
        <taxon>Bacteria</taxon>
        <taxon>Bacillati</taxon>
        <taxon>Actinomycetota</taxon>
        <taxon>Actinomycetes</taxon>
        <taxon>Micromonosporales</taxon>
        <taxon>Micromonosporaceae</taxon>
    </lineage>
</organism>
<accession>A0ABV6MA57</accession>
<keyword evidence="1" id="KW-1133">Transmembrane helix</keyword>
<evidence type="ECO:0000256" key="1">
    <source>
        <dbReference type="SAM" id="Phobius"/>
    </source>
</evidence>
<evidence type="ECO:0000313" key="2">
    <source>
        <dbReference type="EMBL" id="MFC0531347.1"/>
    </source>
</evidence>
<protein>
    <submittedName>
        <fullName evidence="2">TadE family protein</fullName>
    </submittedName>
</protein>